<reference evidence="1 2" key="1">
    <citation type="submission" date="2016-10" db="EMBL/GenBank/DDBJ databases">
        <authorList>
            <person name="de Groot N.N."/>
        </authorList>
    </citation>
    <scope>NUCLEOTIDE SEQUENCE [LARGE SCALE GENOMIC DNA]</scope>
    <source>
        <strain evidence="1 2">IBRC-M10015</strain>
    </source>
</reference>
<dbReference type="Proteomes" id="UP000198856">
    <property type="component" value="Unassembled WGS sequence"/>
</dbReference>
<dbReference type="InterPro" id="IPR036390">
    <property type="entry name" value="WH_DNA-bd_sf"/>
</dbReference>
<dbReference type="InterPro" id="IPR055770">
    <property type="entry name" value="DUF7346"/>
</dbReference>
<sequence>MTRRTVEDSDGTRYLLLKRSEEASLVRHPETGERHHLPNAELSVVEDVTTTETALAGIPDEVVGLLTAVHDERALALLVELDEEGPMSVRQLLSAYDFCESDLHGMVAELRAGGLVAETRVAGERGYEVTQRTSEALAALA</sequence>
<dbReference type="OrthoDB" id="201100at2157"/>
<keyword evidence="2" id="KW-1185">Reference proteome</keyword>
<dbReference type="InterPro" id="IPR036388">
    <property type="entry name" value="WH-like_DNA-bd_sf"/>
</dbReference>
<dbReference type="SUPFAM" id="SSF46785">
    <property type="entry name" value="Winged helix' DNA-binding domain"/>
    <property type="match status" value="1"/>
</dbReference>
<dbReference type="STRING" id="890420.SAMN05216226_11227"/>
<evidence type="ECO:0000313" key="2">
    <source>
        <dbReference type="Proteomes" id="UP000198856"/>
    </source>
</evidence>
<dbReference type="Gene3D" id="1.10.10.10">
    <property type="entry name" value="Winged helix-like DNA-binding domain superfamily/Winged helix DNA-binding domain"/>
    <property type="match status" value="1"/>
</dbReference>
<gene>
    <name evidence="1" type="ORF">SAMN05216226_11227</name>
</gene>
<evidence type="ECO:0000313" key="1">
    <source>
        <dbReference type="EMBL" id="SDJ92844.1"/>
    </source>
</evidence>
<dbReference type="AlphaFoldDB" id="A0A1G8XRN0"/>
<accession>A0A1G8XRN0</accession>
<name>A0A1G8XRN0_9EURY</name>
<dbReference type="Pfam" id="PF24037">
    <property type="entry name" value="DUF7346"/>
    <property type="match status" value="1"/>
</dbReference>
<organism evidence="1 2">
    <name type="scientific">Halovenus aranensis</name>
    <dbReference type="NCBI Taxonomy" id="890420"/>
    <lineage>
        <taxon>Archaea</taxon>
        <taxon>Methanobacteriati</taxon>
        <taxon>Methanobacteriota</taxon>
        <taxon>Stenosarchaea group</taxon>
        <taxon>Halobacteria</taxon>
        <taxon>Halobacteriales</taxon>
        <taxon>Haloarculaceae</taxon>
        <taxon>Halovenus</taxon>
    </lineage>
</organism>
<proteinExistence type="predicted"/>
<dbReference type="EMBL" id="FNFC01000012">
    <property type="protein sequence ID" value="SDJ92844.1"/>
    <property type="molecule type" value="Genomic_DNA"/>
</dbReference>
<protein>
    <submittedName>
        <fullName evidence="1">Uncharacterized protein</fullName>
    </submittedName>
</protein>
<dbReference type="RefSeq" id="WP_092703499.1">
    <property type="nucleotide sequence ID" value="NZ_FNFC01000012.1"/>
</dbReference>